<dbReference type="RefSeq" id="WP_090727801.1">
    <property type="nucleotide sequence ID" value="NZ_JBHTKX010000009.1"/>
</dbReference>
<reference evidence="2" key="1">
    <citation type="journal article" date="2019" name="Int. J. Syst. Evol. Microbiol.">
        <title>The Global Catalogue of Microorganisms (GCM) 10K type strain sequencing project: providing services to taxonomists for standard genome sequencing and annotation.</title>
        <authorList>
            <consortium name="The Broad Institute Genomics Platform"/>
            <consortium name="The Broad Institute Genome Sequencing Center for Infectious Disease"/>
            <person name="Wu L."/>
            <person name="Ma J."/>
        </authorList>
    </citation>
    <scope>NUCLEOTIDE SEQUENCE [LARGE SCALE GENOMIC DNA]</scope>
    <source>
        <strain evidence="2">CCUG 53519</strain>
    </source>
</reference>
<evidence type="ECO:0000313" key="1">
    <source>
        <dbReference type="EMBL" id="MFD1131400.1"/>
    </source>
</evidence>
<proteinExistence type="predicted"/>
<keyword evidence="2" id="KW-1185">Reference proteome</keyword>
<comment type="caution">
    <text evidence="1">The sequence shown here is derived from an EMBL/GenBank/DDBJ whole genome shotgun (WGS) entry which is preliminary data.</text>
</comment>
<organism evidence="1 2">
    <name type="scientific">Paenibacillus provencensis</name>
    <dbReference type="NCBI Taxonomy" id="441151"/>
    <lineage>
        <taxon>Bacteria</taxon>
        <taxon>Bacillati</taxon>
        <taxon>Bacillota</taxon>
        <taxon>Bacilli</taxon>
        <taxon>Bacillales</taxon>
        <taxon>Paenibacillaceae</taxon>
        <taxon>Paenibacillus</taxon>
    </lineage>
</organism>
<evidence type="ECO:0000313" key="2">
    <source>
        <dbReference type="Proteomes" id="UP001597169"/>
    </source>
</evidence>
<sequence length="347" mass="40328">MKKDIQKPIILGNYYHGDGEMAWGWWMYEHAQLAIIGDQERSPRRRIVSEITELLSRRDQDCVYMISTEKPEFGKSTVLNTIPWVEEFSDPPEHFDDRQVFIDNRHFFSSSYFNLQAKILDIPRGDLLPPISFRPHIEGPLKGYRRAIEGLSEETPHKEGLVASLNSLSQITWIQVNDQGYKFYINTDNNIYEQALDFLTAAWSFWSFTCQTDAQQQMLLVVELPKDLLRHGIDPMVEKIVFQALNILRYVSLVTTTTLVLSSEMLYPAPELNFRYKLLLQTHDSDVDFTNDNIRSSIDSKLLEEWEQGNNNIGLWMDDTAGEIEDARITIRVGHKAPEIWEDFEMA</sequence>
<dbReference type="Proteomes" id="UP001597169">
    <property type="component" value="Unassembled WGS sequence"/>
</dbReference>
<gene>
    <name evidence="1" type="ORF">ACFQ3J_25090</name>
</gene>
<accession>A0ABW3QC15</accession>
<protein>
    <submittedName>
        <fullName evidence="1">Uncharacterized protein</fullName>
    </submittedName>
</protein>
<dbReference type="EMBL" id="JBHTKX010000009">
    <property type="protein sequence ID" value="MFD1131400.1"/>
    <property type="molecule type" value="Genomic_DNA"/>
</dbReference>
<name>A0ABW3QC15_9BACL</name>